<feature type="domain" description="Retrovirus-related Pol polyprotein from transposon TNT 1-94-like beta-barrel" evidence="2">
    <location>
        <begin position="1"/>
        <end position="65"/>
    </location>
</feature>
<keyword evidence="4" id="KW-1185">Reference proteome</keyword>
<evidence type="ECO:0000259" key="2">
    <source>
        <dbReference type="Pfam" id="PF22936"/>
    </source>
</evidence>
<dbReference type="EMBL" id="LXQA010116765">
    <property type="protein sequence ID" value="MCI19830.1"/>
    <property type="molecule type" value="Genomic_DNA"/>
</dbReference>
<evidence type="ECO:0000313" key="4">
    <source>
        <dbReference type="Proteomes" id="UP000265520"/>
    </source>
</evidence>
<feature type="domain" description="GAG-pre-integrase" evidence="1">
    <location>
        <begin position="94"/>
        <end position="159"/>
    </location>
</feature>
<reference evidence="3 4" key="1">
    <citation type="journal article" date="2018" name="Front. Plant Sci.">
        <title>Red Clover (Trifolium pratense) and Zigzag Clover (T. medium) - A Picture of Genomic Similarities and Differences.</title>
        <authorList>
            <person name="Dluhosova J."/>
            <person name="Istvanek J."/>
            <person name="Nedelnik J."/>
            <person name="Repkova J."/>
        </authorList>
    </citation>
    <scope>NUCLEOTIDE SEQUENCE [LARGE SCALE GENOMIC DNA]</scope>
    <source>
        <strain evidence="4">cv. 10/8</strain>
        <tissue evidence="3">Leaf</tissue>
    </source>
</reference>
<dbReference type="InterPro" id="IPR054722">
    <property type="entry name" value="PolX-like_BBD"/>
</dbReference>
<dbReference type="Pfam" id="PF13976">
    <property type="entry name" value="gag_pre-integrs"/>
    <property type="match status" value="1"/>
</dbReference>
<proteinExistence type="predicted"/>
<dbReference type="AlphaFoldDB" id="A0A392Q7X9"/>
<protein>
    <submittedName>
        <fullName evidence="3">Gag-pol polyprotein</fullName>
    </submittedName>
</protein>
<accession>A0A392Q7X9</accession>
<dbReference type="InterPro" id="IPR025724">
    <property type="entry name" value="GAG-pre-integrase_dom"/>
</dbReference>
<dbReference type="Proteomes" id="UP000265520">
    <property type="component" value="Unassembled WGS sequence"/>
</dbReference>
<organism evidence="3 4">
    <name type="scientific">Trifolium medium</name>
    <dbReference type="NCBI Taxonomy" id="97028"/>
    <lineage>
        <taxon>Eukaryota</taxon>
        <taxon>Viridiplantae</taxon>
        <taxon>Streptophyta</taxon>
        <taxon>Embryophyta</taxon>
        <taxon>Tracheophyta</taxon>
        <taxon>Spermatophyta</taxon>
        <taxon>Magnoliopsida</taxon>
        <taxon>eudicotyledons</taxon>
        <taxon>Gunneridae</taxon>
        <taxon>Pentapetalae</taxon>
        <taxon>rosids</taxon>
        <taxon>fabids</taxon>
        <taxon>Fabales</taxon>
        <taxon>Fabaceae</taxon>
        <taxon>Papilionoideae</taxon>
        <taxon>50 kb inversion clade</taxon>
        <taxon>NPAAA clade</taxon>
        <taxon>Hologalegina</taxon>
        <taxon>IRL clade</taxon>
        <taxon>Trifolieae</taxon>
        <taxon>Trifolium</taxon>
    </lineage>
</organism>
<evidence type="ECO:0000259" key="1">
    <source>
        <dbReference type="Pfam" id="PF13976"/>
    </source>
</evidence>
<feature type="non-terminal residue" evidence="3">
    <location>
        <position position="160"/>
    </location>
</feature>
<evidence type="ECO:0000313" key="3">
    <source>
        <dbReference type="EMBL" id="MCI19830.1"/>
    </source>
</evidence>
<sequence>MTEEIAYLKEVKSYSNSYVTFGDGAKGKIKGIGKLTGPDLPSLDNVLLVEGLTANLISISQLCDQELNVSFNNSECMVTSKDQEVMKGSRSKDNCYLWQSQHKSQGISCMITKEDETKLWHQKLGHLNLTSMKKIISEDAVRRLPHLKIEEGKICGECQI</sequence>
<dbReference type="Pfam" id="PF22936">
    <property type="entry name" value="Pol_BBD"/>
    <property type="match status" value="1"/>
</dbReference>
<name>A0A392Q7X9_9FABA</name>
<comment type="caution">
    <text evidence="3">The sequence shown here is derived from an EMBL/GenBank/DDBJ whole genome shotgun (WGS) entry which is preliminary data.</text>
</comment>